<protein>
    <submittedName>
        <fullName evidence="1">Uncharacterized protein</fullName>
    </submittedName>
</protein>
<sequence length="82" mass="8690">MIVSGKGGGPKLAAARFLNDAIQRSVLTRAQLTAALRKRGDAPGGQNQTSAQTKMQNINRWENEGGAIARQPPKCSPTSWSA</sequence>
<dbReference type="AlphaFoldDB" id="I3XGZ1"/>
<evidence type="ECO:0000313" key="2">
    <source>
        <dbReference type="Proteomes" id="UP000006180"/>
    </source>
</evidence>
<name>I3XGZ1_SINF2</name>
<dbReference type="HOGENOM" id="CLU_2556440_0_0_5"/>
<keyword evidence="1" id="KW-0614">Plasmid</keyword>
<evidence type="ECO:0000313" key="1">
    <source>
        <dbReference type="EMBL" id="AFL55147.1"/>
    </source>
</evidence>
<gene>
    <name evidence="1" type="ORF">USDA257_p04320</name>
</gene>
<proteinExistence type="predicted"/>
<accession>I3XGZ1</accession>
<dbReference type="EMBL" id="CP003566">
    <property type="protein sequence ID" value="AFL55147.1"/>
    <property type="molecule type" value="Genomic_DNA"/>
</dbReference>
<geneLocation type="plasmid" evidence="2">
    <name>pUSDA257 fragment 3</name>
</geneLocation>
<organism evidence="1">
    <name type="scientific">Sinorhizobium fredii (strain USDA 257)</name>
    <dbReference type="NCBI Taxonomy" id="1185652"/>
    <lineage>
        <taxon>Bacteria</taxon>
        <taxon>Pseudomonadati</taxon>
        <taxon>Pseudomonadota</taxon>
        <taxon>Alphaproteobacteria</taxon>
        <taxon>Hyphomicrobiales</taxon>
        <taxon>Rhizobiaceae</taxon>
        <taxon>Sinorhizobium/Ensifer group</taxon>
        <taxon>Sinorhizobium</taxon>
    </lineage>
</organism>
<reference evidence="1" key="1">
    <citation type="journal article" date="2012" name="J. Bacteriol.">
        <title>Complete genome sequence of the broad-host-range strain Sinorhizobium fredii USDA257.</title>
        <authorList>
            <person name="Schuldes J."/>
            <person name="Rodriguez Orbegoso M."/>
            <person name="Schmeisser C."/>
            <person name="Krishnan H.B."/>
            <person name="Daniel R."/>
            <person name="Streit W.R."/>
        </authorList>
    </citation>
    <scope>NUCLEOTIDE SEQUENCE [LARGE SCALE GENOMIC DNA]</scope>
    <source>
        <strain evidence="1">USDA 257</strain>
        <plasmid evidence="1">pUSDA257</plasmid>
    </source>
</reference>